<dbReference type="Pfam" id="PF09812">
    <property type="entry name" value="MRP-L28"/>
    <property type="match status" value="1"/>
</dbReference>
<dbReference type="EMBL" id="CP026251">
    <property type="protein sequence ID" value="AWP07410.1"/>
    <property type="molecule type" value="Genomic_DNA"/>
</dbReference>
<accession>A0A2U9BUU4</accession>
<proteinExistence type="inferred from homology"/>
<name>A0A2U9BUU4_SCOMX</name>
<dbReference type="STRING" id="52904.ENSSMAP00000010303"/>
<reference evidence="12 14" key="2">
    <citation type="submission" date="2019-06" db="EMBL/GenBank/DDBJ databases">
        <title>Draft genomes of female and male turbot (Scophthalmus maximus).</title>
        <authorList>
            <person name="Xu H."/>
            <person name="Xu X.-W."/>
            <person name="Shao C."/>
            <person name="Chen S."/>
        </authorList>
    </citation>
    <scope>NUCLEOTIDE SEQUENCE [LARGE SCALE GENOMIC DNA]</scope>
    <source>
        <strain evidence="12">Ysfricsl-2016a</strain>
        <tissue evidence="12">Blood</tissue>
    </source>
</reference>
<dbReference type="PANTHER" id="PTHR13359:SF2">
    <property type="entry name" value="LARGE RIBOSOMAL SUBUNIT PROTEIN ML40"/>
    <property type="match status" value="1"/>
</dbReference>
<evidence type="ECO:0000256" key="2">
    <source>
        <dbReference type="ARBA" id="ARBA00009360"/>
    </source>
</evidence>
<evidence type="ECO:0000256" key="6">
    <source>
        <dbReference type="ARBA" id="ARBA00023274"/>
    </source>
</evidence>
<dbReference type="InterPro" id="IPR019192">
    <property type="entry name" value="Ribosomal_mL40"/>
</dbReference>
<dbReference type="InterPro" id="IPR039145">
    <property type="entry name" value="Ribosomal_mL40_metazoa/plant"/>
</dbReference>
<feature type="coiled-coil region" evidence="9">
    <location>
        <begin position="136"/>
        <end position="163"/>
    </location>
</feature>
<dbReference type="Proteomes" id="UP000438429">
    <property type="component" value="Unassembled WGS sequence"/>
</dbReference>
<dbReference type="OMA" id="KEWARYK"/>
<protein>
    <recommendedName>
        <fullName evidence="7">Large ribosomal subunit protein mL40</fullName>
    </recommendedName>
    <alternativeName>
        <fullName evidence="8">39S ribosomal protein L40, mitochondrial</fullName>
    </alternativeName>
</protein>
<dbReference type="GO" id="GO:0005762">
    <property type="term" value="C:mitochondrial large ribosomal subunit"/>
    <property type="evidence" value="ECO:0007669"/>
    <property type="project" value="InterPro"/>
</dbReference>
<keyword evidence="9" id="KW-0175">Coiled coil</keyword>
<dbReference type="OrthoDB" id="5977625at2759"/>
<dbReference type="AlphaFoldDB" id="A0A2U9BUU4"/>
<evidence type="ECO:0000256" key="5">
    <source>
        <dbReference type="ARBA" id="ARBA00023128"/>
    </source>
</evidence>
<dbReference type="Proteomes" id="UP000246464">
    <property type="component" value="Chromosome 9"/>
</dbReference>
<keyword evidence="3" id="KW-0809">Transit peptide</keyword>
<dbReference type="FunFam" id="6.10.250.3440:FF:000001">
    <property type="entry name" value="Mitochondrial ribosomal protein L40"/>
    <property type="match status" value="1"/>
</dbReference>
<evidence type="ECO:0000256" key="7">
    <source>
        <dbReference type="ARBA" id="ARBA00035192"/>
    </source>
</evidence>
<dbReference type="Gene3D" id="6.10.250.3440">
    <property type="match status" value="1"/>
</dbReference>
<keyword evidence="13" id="KW-1185">Reference proteome</keyword>
<evidence type="ECO:0000256" key="9">
    <source>
        <dbReference type="SAM" id="Coils"/>
    </source>
</evidence>
<evidence type="ECO:0000313" key="12">
    <source>
        <dbReference type="EMBL" id="KAF0034091.1"/>
    </source>
</evidence>
<keyword evidence="6" id="KW-0687">Ribonucleoprotein</keyword>
<feature type="region of interest" description="Disordered" evidence="10">
    <location>
        <begin position="171"/>
        <end position="204"/>
    </location>
</feature>
<evidence type="ECO:0000256" key="3">
    <source>
        <dbReference type="ARBA" id="ARBA00022946"/>
    </source>
</evidence>
<keyword evidence="4 11" id="KW-0689">Ribosomal protein</keyword>
<evidence type="ECO:0000256" key="10">
    <source>
        <dbReference type="SAM" id="MobiDB-lite"/>
    </source>
</evidence>
<evidence type="ECO:0000313" key="11">
    <source>
        <dbReference type="EMBL" id="AWP07410.1"/>
    </source>
</evidence>
<evidence type="ECO:0000256" key="1">
    <source>
        <dbReference type="ARBA" id="ARBA00004173"/>
    </source>
</evidence>
<dbReference type="PANTHER" id="PTHR13359">
    <property type="entry name" value="39S RIBOSOMAL PROTEIN L40, MITOCHONDRIAL"/>
    <property type="match status" value="1"/>
</dbReference>
<dbReference type="EMBL" id="VEVO01000012">
    <property type="protein sequence ID" value="KAF0034091.1"/>
    <property type="molecule type" value="Genomic_DNA"/>
</dbReference>
<comment type="subcellular location">
    <subcellularLocation>
        <location evidence="1">Mitochondrion</location>
    </subcellularLocation>
</comment>
<gene>
    <name evidence="12" type="ORF">F2P81_014157</name>
    <name evidence="11" type="ORF">SMAX5B_010401</name>
</gene>
<feature type="compositionally biased region" description="Basic and acidic residues" evidence="10">
    <location>
        <begin position="186"/>
        <end position="197"/>
    </location>
</feature>
<evidence type="ECO:0000313" key="14">
    <source>
        <dbReference type="Proteomes" id="UP000438429"/>
    </source>
</evidence>
<sequence length="204" mass="23489">MSLALSRCLCRVLSRQGTASSVLSGEHPHVVSVSPWFAPVMTLKTSAPLRAEPKRKKKADPKREQLVRERLKKKLKKMEKVPPEYIPVDDFITPAKCMDKTRERSTPRLSFEERERRALLLKEWSQYKQEQHMAEMQVVELALEAQREALEELKLESAELHQAALKPDPLLFPFSHEGPVNTPPKTKYEAPDGKYNDITKVYTQ</sequence>
<evidence type="ECO:0000313" key="13">
    <source>
        <dbReference type="Proteomes" id="UP000246464"/>
    </source>
</evidence>
<evidence type="ECO:0000256" key="8">
    <source>
        <dbReference type="ARBA" id="ARBA00083752"/>
    </source>
</evidence>
<evidence type="ECO:0000256" key="4">
    <source>
        <dbReference type="ARBA" id="ARBA00022980"/>
    </source>
</evidence>
<keyword evidence="5" id="KW-0496">Mitochondrion</keyword>
<comment type="similarity">
    <text evidence="2">Belongs to the mitochondrion-specific ribosomal protein mL40 family.</text>
</comment>
<reference evidence="11 13" key="1">
    <citation type="submission" date="2017-12" db="EMBL/GenBank/DDBJ databases">
        <title>Integrating genomic resources of turbot (Scophthalmus maximus) in depth evaluation of genetic and physical mapping variation across individuals.</title>
        <authorList>
            <person name="Martinez P."/>
        </authorList>
    </citation>
    <scope>NUCLEOTIDE SEQUENCE [LARGE SCALE GENOMIC DNA]</scope>
</reference>
<organism evidence="11 13">
    <name type="scientific">Scophthalmus maximus</name>
    <name type="common">Turbot</name>
    <name type="synonym">Psetta maxima</name>
    <dbReference type="NCBI Taxonomy" id="52904"/>
    <lineage>
        <taxon>Eukaryota</taxon>
        <taxon>Metazoa</taxon>
        <taxon>Chordata</taxon>
        <taxon>Craniata</taxon>
        <taxon>Vertebrata</taxon>
        <taxon>Euteleostomi</taxon>
        <taxon>Actinopterygii</taxon>
        <taxon>Neopterygii</taxon>
        <taxon>Teleostei</taxon>
        <taxon>Neoteleostei</taxon>
        <taxon>Acanthomorphata</taxon>
        <taxon>Carangaria</taxon>
        <taxon>Pleuronectiformes</taxon>
        <taxon>Pleuronectoidei</taxon>
        <taxon>Scophthalmidae</taxon>
        <taxon>Scophthalmus</taxon>
    </lineage>
</organism>